<reference evidence="1 2" key="1">
    <citation type="journal article" date="2018" name="Front. Plant Sci.">
        <title>Red Clover (Trifolium pratense) and Zigzag Clover (T. medium) - A Picture of Genomic Similarities and Differences.</title>
        <authorList>
            <person name="Dluhosova J."/>
            <person name="Istvanek J."/>
            <person name="Nedelnik J."/>
            <person name="Repkova J."/>
        </authorList>
    </citation>
    <scope>NUCLEOTIDE SEQUENCE [LARGE SCALE GENOMIC DNA]</scope>
    <source>
        <strain evidence="2">cv. 10/8</strain>
        <tissue evidence="1">Leaf</tissue>
    </source>
</reference>
<organism evidence="1 2">
    <name type="scientific">Trifolium medium</name>
    <dbReference type="NCBI Taxonomy" id="97028"/>
    <lineage>
        <taxon>Eukaryota</taxon>
        <taxon>Viridiplantae</taxon>
        <taxon>Streptophyta</taxon>
        <taxon>Embryophyta</taxon>
        <taxon>Tracheophyta</taxon>
        <taxon>Spermatophyta</taxon>
        <taxon>Magnoliopsida</taxon>
        <taxon>eudicotyledons</taxon>
        <taxon>Gunneridae</taxon>
        <taxon>Pentapetalae</taxon>
        <taxon>rosids</taxon>
        <taxon>fabids</taxon>
        <taxon>Fabales</taxon>
        <taxon>Fabaceae</taxon>
        <taxon>Papilionoideae</taxon>
        <taxon>50 kb inversion clade</taxon>
        <taxon>NPAAA clade</taxon>
        <taxon>Hologalegina</taxon>
        <taxon>IRL clade</taxon>
        <taxon>Trifolieae</taxon>
        <taxon>Trifolium</taxon>
    </lineage>
</organism>
<dbReference type="Proteomes" id="UP000265520">
    <property type="component" value="Unassembled WGS sequence"/>
</dbReference>
<gene>
    <name evidence="1" type="ORF">A2U01_0000175</name>
</gene>
<evidence type="ECO:0000313" key="1">
    <source>
        <dbReference type="EMBL" id="MCH79426.1"/>
    </source>
</evidence>
<sequence>MNANDSEYLALLSRRAYIVPPALGQRGRPLFASILVGAVPLFAGEHVFNVLLTHDVEWGTSLADVSGKSPRIGLCPKCRAEGIGPALGPVQNRSPPSRCS</sequence>
<keyword evidence="2" id="KW-1185">Reference proteome</keyword>
<comment type="caution">
    <text evidence="1">The sequence shown here is derived from an EMBL/GenBank/DDBJ whole genome shotgun (WGS) entry which is preliminary data.</text>
</comment>
<protein>
    <submittedName>
        <fullName evidence="1">Uncharacterized protein</fullName>
    </submittedName>
</protein>
<proteinExistence type="predicted"/>
<dbReference type="EMBL" id="LXQA010000103">
    <property type="protein sequence ID" value="MCH79426.1"/>
    <property type="molecule type" value="Genomic_DNA"/>
</dbReference>
<evidence type="ECO:0000313" key="2">
    <source>
        <dbReference type="Proteomes" id="UP000265520"/>
    </source>
</evidence>
<name>A0A392LWW6_9FABA</name>
<accession>A0A392LWW6</accession>
<dbReference type="AlphaFoldDB" id="A0A392LWW6"/>